<comment type="caution">
    <text evidence="1">The sequence shown here is derived from an EMBL/GenBank/DDBJ whole genome shotgun (WGS) entry which is preliminary data.</text>
</comment>
<keyword evidence="2" id="KW-1185">Reference proteome</keyword>
<evidence type="ECO:0000313" key="2">
    <source>
        <dbReference type="Proteomes" id="UP001055811"/>
    </source>
</evidence>
<sequence length="265" mass="29382">MQKGDDNQQQQQSQTSAEISQSSAPTFWFTGAPYTSIVSDGGPTYRDIIRILSQVELPPPSPVQATSVTLPRENFINFEEGQPSGTKKDDEGQPSGTKQDDEIQGNLERERELKAKHENNREPETETVPDPDTYRTLRNDQASILDDAINYIKSLQMQMQVLPLSLHITVLQMGYNTAGQFTYFPSSLPLCPPFFTGFNPSVPQMGVGMPSLPRMFPIPQFPSQPAQYSPPLLLDSIPPPTVPQVGSGMASQFSYPTRVTSQLFK</sequence>
<organism evidence="1 2">
    <name type="scientific">Cichorium intybus</name>
    <name type="common">Chicory</name>
    <dbReference type="NCBI Taxonomy" id="13427"/>
    <lineage>
        <taxon>Eukaryota</taxon>
        <taxon>Viridiplantae</taxon>
        <taxon>Streptophyta</taxon>
        <taxon>Embryophyta</taxon>
        <taxon>Tracheophyta</taxon>
        <taxon>Spermatophyta</taxon>
        <taxon>Magnoliopsida</taxon>
        <taxon>eudicotyledons</taxon>
        <taxon>Gunneridae</taxon>
        <taxon>Pentapetalae</taxon>
        <taxon>asterids</taxon>
        <taxon>campanulids</taxon>
        <taxon>Asterales</taxon>
        <taxon>Asteraceae</taxon>
        <taxon>Cichorioideae</taxon>
        <taxon>Cichorieae</taxon>
        <taxon>Cichoriinae</taxon>
        <taxon>Cichorium</taxon>
    </lineage>
</organism>
<dbReference type="EMBL" id="CM042016">
    <property type="protein sequence ID" value="KAI3699078.1"/>
    <property type="molecule type" value="Genomic_DNA"/>
</dbReference>
<reference evidence="1 2" key="2">
    <citation type="journal article" date="2022" name="Mol. Ecol. Resour.">
        <title>The genomes of chicory, endive, great burdock and yacon provide insights into Asteraceae paleo-polyploidization history and plant inulin production.</title>
        <authorList>
            <person name="Fan W."/>
            <person name="Wang S."/>
            <person name="Wang H."/>
            <person name="Wang A."/>
            <person name="Jiang F."/>
            <person name="Liu H."/>
            <person name="Zhao H."/>
            <person name="Xu D."/>
            <person name="Zhang Y."/>
        </authorList>
    </citation>
    <scope>NUCLEOTIDE SEQUENCE [LARGE SCALE GENOMIC DNA]</scope>
    <source>
        <strain evidence="2">cv. Punajuju</strain>
        <tissue evidence="1">Leaves</tissue>
    </source>
</reference>
<accession>A0ACB8ZPC9</accession>
<proteinExistence type="predicted"/>
<protein>
    <submittedName>
        <fullName evidence="1">Uncharacterized protein</fullName>
    </submittedName>
</protein>
<dbReference type="Proteomes" id="UP001055811">
    <property type="component" value="Linkage Group LG08"/>
</dbReference>
<gene>
    <name evidence="1" type="ORF">L2E82_43098</name>
</gene>
<reference evidence="2" key="1">
    <citation type="journal article" date="2022" name="Mol. Ecol. Resour.">
        <title>The genomes of chicory, endive, great burdock and yacon provide insights into Asteraceae palaeo-polyploidization history and plant inulin production.</title>
        <authorList>
            <person name="Fan W."/>
            <person name="Wang S."/>
            <person name="Wang H."/>
            <person name="Wang A."/>
            <person name="Jiang F."/>
            <person name="Liu H."/>
            <person name="Zhao H."/>
            <person name="Xu D."/>
            <person name="Zhang Y."/>
        </authorList>
    </citation>
    <scope>NUCLEOTIDE SEQUENCE [LARGE SCALE GENOMIC DNA]</scope>
    <source>
        <strain evidence="2">cv. Punajuju</strain>
    </source>
</reference>
<evidence type="ECO:0000313" key="1">
    <source>
        <dbReference type="EMBL" id="KAI3699078.1"/>
    </source>
</evidence>
<name>A0ACB8ZPC9_CICIN</name>